<dbReference type="EMBL" id="AVOT02027401">
    <property type="protein sequence ID" value="MBW0519442.1"/>
    <property type="molecule type" value="Genomic_DNA"/>
</dbReference>
<evidence type="ECO:0008006" key="9">
    <source>
        <dbReference type="Google" id="ProtNLM"/>
    </source>
</evidence>
<dbReference type="InterPro" id="IPR042537">
    <property type="entry name" value="Nucleoporin_Nup155_C_2"/>
</dbReference>
<dbReference type="InterPro" id="IPR014908">
    <property type="entry name" value="Nucleoporin_Nup133/Nup155_N"/>
</dbReference>
<comment type="caution">
    <text evidence="7">The sequence shown here is derived from an EMBL/GenBank/DDBJ whole genome shotgun (WGS) entry which is preliminary data.</text>
</comment>
<dbReference type="GO" id="GO:0017056">
    <property type="term" value="F:structural constituent of nuclear pore"/>
    <property type="evidence" value="ECO:0007669"/>
    <property type="project" value="InterPro"/>
</dbReference>
<organism evidence="7 8">
    <name type="scientific">Austropuccinia psidii MF-1</name>
    <dbReference type="NCBI Taxonomy" id="1389203"/>
    <lineage>
        <taxon>Eukaryota</taxon>
        <taxon>Fungi</taxon>
        <taxon>Dikarya</taxon>
        <taxon>Basidiomycota</taxon>
        <taxon>Pucciniomycotina</taxon>
        <taxon>Pucciniomycetes</taxon>
        <taxon>Pucciniales</taxon>
        <taxon>Sphaerophragmiaceae</taxon>
        <taxon>Austropuccinia</taxon>
    </lineage>
</organism>
<evidence type="ECO:0000313" key="8">
    <source>
        <dbReference type="Proteomes" id="UP000765509"/>
    </source>
</evidence>
<evidence type="ECO:0000259" key="6">
    <source>
        <dbReference type="Pfam" id="PF08801"/>
    </source>
</evidence>
<comment type="subcellular location">
    <subcellularLocation>
        <location evidence="1">Nucleus</location>
    </subcellularLocation>
</comment>
<evidence type="ECO:0000259" key="5">
    <source>
        <dbReference type="Pfam" id="PF03177"/>
    </source>
</evidence>
<accession>A0A9Q3EG40</accession>
<dbReference type="GO" id="GO:0000972">
    <property type="term" value="P:transcription-dependent tethering of RNA polymerase II gene DNA at nuclear periphery"/>
    <property type="evidence" value="ECO:0007669"/>
    <property type="project" value="TreeGrafter"/>
</dbReference>
<dbReference type="InterPro" id="IPR011047">
    <property type="entry name" value="Quinoprotein_ADH-like_sf"/>
</dbReference>
<dbReference type="Gene3D" id="1.25.40.450">
    <property type="entry name" value="Nucleoporin, helical domain, N-terminal subdomain"/>
    <property type="match status" value="1"/>
</dbReference>
<proteinExistence type="inferred from homology"/>
<dbReference type="PANTHER" id="PTHR10350:SF6">
    <property type="entry name" value="NUCLEAR PORE COMPLEX PROTEIN NUP155"/>
    <property type="match status" value="1"/>
</dbReference>
<sequence>MGIFPEIHRAWFTVDNRLFLWDYDDGNEFASFDQLQEIISSIAIAKPKPGLFVNDIQHLLIITTPLNVTIVGLALKPTSQNNSNIELSLYLTGLSVPTDGIIFTSIFPHNSTGRIFLIGSSDSQSGQSVGNELFEFDYHSDEGWFKKRCSLINHSRGGKAVGTLTSLLPSWLNPVTRGNILLMTIDQDRNLIYILIKTGSIIMLSLGKSAKEVPIEVASVTNIVREALAMFPSAGPLLDPRTFEITGMHIINKQEGGKVGLVAITSQGVRLYFSHARRGYNYGYNPSTTNENQDSTPNSLWLYHVRLPPRNPPTSNQNNNQLSNLKLFQLINHQNELDGDGSNDEIVQIPSNLNLSCSHYTSPGGFWLATHSLDSEHNILLAIAPEVTQHTQTSFPTTQFTSNSLLSLQPSHQKLQQQQQLSQPTISEIACPIMIEGHAWAITNTTCQNKSYNNLVGIGSSNQEWLVLSNMGITVLSSQRPVDTLAALLDSMPGKEQDLAIFWDRFGRDQTCAMSISIAVGDSSLIRSESANPKNYSLVQAIGHTWGPDAIAQAKKILLESSGRPEFLSTSDPQSYSNSMGFDEGKKIIFSGKHEGIALYMAWLLRPIWKEKVIILSGPTSNISNLNLTEKILTNVQKELDSLRNFMDNEMILLTSLPDVRTVGRTDPNLYHLEQASIVGLRLLLTQAIEALSFINLLMDYQLSDLMSGCPQEVCETLLSLTYREFITEKRGRDCARELVKTLINQQINQSFSVDAISETLQQRCGSFCTSDDVLLYKAIEALNKAKESQGIHEKRNLALEALGLFQKCAKHMSIEVLKDACTQFIEIAFLDGVVELSLTCAKVWDSGKQALSYWKESQPTGDSRKALYDLLDQCYDCIRNALVNVNQDVFNSNGLTAEEASAVLDHAIELALANDDELFHYRYYDWLLDQNKTMPLLETQTPYLETYLKAPPITLSKADLLWQYYTRNSAFFEAARILANLADDDRLNLNLPRRIEYLSLAVSNAKSSPHLKRGDDDGEAFAFLTDIEEKLEVAQVQVEILQNVVDLSDEEFEGLNEKKETVITNLQSSLFTISQLYRDVVEPLGLLESTLLIFHVSDHQDFNFTQSVWLAIIERAHEGRLGGMRGVEAVASKITELGRKFYPSDISFNMPMIVGILEKYAYDHPLPDRKQWVGRILREAGVPWQVIWEAVDELFTSRSPPWHMDNSISYLALELAGILEQWVGEVNELSDLSLSGVTGFPAARLEDVIDRYVDALNSNNQQSNKSSINDINHEELNKIIRMLHILKIKIREVF</sequence>
<reference evidence="7" key="1">
    <citation type="submission" date="2021-03" db="EMBL/GenBank/DDBJ databases">
        <title>Draft genome sequence of rust myrtle Austropuccinia psidii MF-1, a brazilian biotype.</title>
        <authorList>
            <person name="Quecine M.C."/>
            <person name="Pachon D.M.R."/>
            <person name="Bonatelli M.L."/>
            <person name="Correr F.H."/>
            <person name="Franceschini L.M."/>
            <person name="Leite T.F."/>
            <person name="Margarido G.R.A."/>
            <person name="Almeida C.A."/>
            <person name="Ferrarezi J.A."/>
            <person name="Labate C.A."/>
        </authorList>
    </citation>
    <scope>NUCLEOTIDE SEQUENCE</scope>
    <source>
        <strain evidence="7">MF-1</strain>
    </source>
</reference>
<evidence type="ECO:0000256" key="1">
    <source>
        <dbReference type="ARBA" id="ARBA00004123"/>
    </source>
</evidence>
<dbReference type="InterPro" id="IPR042533">
    <property type="entry name" value="Nucleoporin_Nup155_C_1"/>
</dbReference>
<dbReference type="InterPro" id="IPR007187">
    <property type="entry name" value="Nucleoporin_Nup133/Nup155_C"/>
</dbReference>
<keyword evidence="8" id="KW-1185">Reference proteome</keyword>
<keyword evidence="4" id="KW-0539">Nucleus</keyword>
<feature type="domain" description="Nucleoporin Nup133/Nup155-like N-terminal" evidence="6">
    <location>
        <begin position="1"/>
        <end position="473"/>
    </location>
</feature>
<name>A0A9Q3EG40_9BASI</name>
<evidence type="ECO:0000313" key="7">
    <source>
        <dbReference type="EMBL" id="MBW0519442.1"/>
    </source>
</evidence>
<dbReference type="FunFam" id="1.25.40.440:FF:000001">
    <property type="entry name" value="Nuclear pore complex subunit"/>
    <property type="match status" value="1"/>
</dbReference>
<evidence type="ECO:0000256" key="3">
    <source>
        <dbReference type="ARBA" id="ARBA00022448"/>
    </source>
</evidence>
<dbReference type="PANTHER" id="PTHR10350">
    <property type="entry name" value="NUCLEAR PORE COMPLEX PROTEIN NUP155"/>
    <property type="match status" value="1"/>
</dbReference>
<dbReference type="Gene3D" id="1.25.40.440">
    <property type="entry name" value="Nucleoporin, helical domain, central subdomain"/>
    <property type="match status" value="1"/>
</dbReference>
<protein>
    <recommendedName>
        <fullName evidence="9">Nucleoporin Nup133/Nup155-like N-terminal domain-containing protein</fullName>
    </recommendedName>
</protein>
<feature type="domain" description="Nucleoporin Nup133/Nup155-like C-terminal" evidence="5">
    <location>
        <begin position="591"/>
        <end position="1262"/>
    </location>
</feature>
<dbReference type="Gene3D" id="1.20.58.1780">
    <property type="match status" value="1"/>
</dbReference>
<comment type="similarity">
    <text evidence="2">Belongs to the non-repetitive/WGA-negative nucleoporin family.</text>
</comment>
<dbReference type="GO" id="GO:0044611">
    <property type="term" value="C:nuclear pore inner ring"/>
    <property type="evidence" value="ECO:0007669"/>
    <property type="project" value="TreeGrafter"/>
</dbReference>
<dbReference type="GO" id="GO:0036228">
    <property type="term" value="P:protein localization to nuclear inner membrane"/>
    <property type="evidence" value="ECO:0007669"/>
    <property type="project" value="TreeGrafter"/>
</dbReference>
<dbReference type="GO" id="GO:0006405">
    <property type="term" value="P:RNA export from nucleus"/>
    <property type="evidence" value="ECO:0007669"/>
    <property type="project" value="TreeGrafter"/>
</dbReference>
<dbReference type="InterPro" id="IPR004870">
    <property type="entry name" value="Nucleoporin_Nup155"/>
</dbReference>
<gene>
    <name evidence="7" type="ORF">O181_059157</name>
</gene>
<keyword evidence="3" id="KW-0813">Transport</keyword>
<dbReference type="Pfam" id="PF03177">
    <property type="entry name" value="Nucleoporin_C"/>
    <property type="match status" value="1"/>
</dbReference>
<dbReference type="SUPFAM" id="SSF50998">
    <property type="entry name" value="Quinoprotein alcohol dehydrogenase-like"/>
    <property type="match status" value="1"/>
</dbReference>
<dbReference type="Pfam" id="PF08801">
    <property type="entry name" value="Nucleoporin_N"/>
    <property type="match status" value="1"/>
</dbReference>
<dbReference type="OrthoDB" id="338970at2759"/>
<dbReference type="InterPro" id="IPR042538">
    <property type="entry name" value="Nucleoporin_Nup155_C_3"/>
</dbReference>
<dbReference type="GO" id="GO:0006606">
    <property type="term" value="P:protein import into nucleus"/>
    <property type="evidence" value="ECO:0007669"/>
    <property type="project" value="TreeGrafter"/>
</dbReference>
<dbReference type="Proteomes" id="UP000765509">
    <property type="component" value="Unassembled WGS sequence"/>
</dbReference>
<evidence type="ECO:0000256" key="4">
    <source>
        <dbReference type="ARBA" id="ARBA00023242"/>
    </source>
</evidence>
<dbReference type="Gene3D" id="1.20.120.1880">
    <property type="entry name" value="Nucleoporin, helical C-terminal domain"/>
    <property type="match status" value="1"/>
</dbReference>
<evidence type="ECO:0000256" key="2">
    <source>
        <dbReference type="ARBA" id="ARBA00007373"/>
    </source>
</evidence>